<feature type="domain" description="DUF4422" evidence="1">
    <location>
        <begin position="15"/>
        <end position="237"/>
    </location>
</feature>
<dbReference type="RefSeq" id="WP_090168668.1">
    <property type="nucleotide sequence ID" value="NZ_FMTO01000005.1"/>
</dbReference>
<dbReference type="OrthoDB" id="9798746at2"/>
<proteinExistence type="predicted"/>
<protein>
    <recommendedName>
        <fullName evidence="1">DUF4422 domain-containing protein</fullName>
    </recommendedName>
</protein>
<accession>A0A1T4L027</accession>
<dbReference type="EMBL" id="FUXA01000005">
    <property type="protein sequence ID" value="SJZ47961.1"/>
    <property type="molecule type" value="Genomic_DNA"/>
</dbReference>
<reference evidence="2 3" key="1">
    <citation type="submission" date="2017-02" db="EMBL/GenBank/DDBJ databases">
        <authorList>
            <person name="Peterson S.W."/>
        </authorList>
    </citation>
    <scope>NUCLEOTIDE SEQUENCE [LARGE SCALE GENOMIC DNA]</scope>
    <source>
        <strain evidence="2 3">ATCC 17233</strain>
    </source>
</reference>
<name>A0A1T4L027_9FIRM</name>
<dbReference type="Pfam" id="PF14393">
    <property type="entry name" value="DUF4422"/>
    <property type="match status" value="1"/>
</dbReference>
<dbReference type="Proteomes" id="UP000189857">
    <property type="component" value="Unassembled WGS sequence"/>
</dbReference>
<evidence type="ECO:0000313" key="2">
    <source>
        <dbReference type="EMBL" id="SJZ47961.1"/>
    </source>
</evidence>
<keyword evidence="3" id="KW-1185">Reference proteome</keyword>
<gene>
    <name evidence="2" type="ORF">SAMN02745110_00592</name>
</gene>
<evidence type="ECO:0000313" key="3">
    <source>
        <dbReference type="Proteomes" id="UP000189857"/>
    </source>
</evidence>
<dbReference type="InterPro" id="IPR025536">
    <property type="entry name" value="DUF4422"/>
</dbReference>
<dbReference type="AlphaFoldDB" id="A0A1T4L027"/>
<organism evidence="2 3">
    <name type="scientific">Eubacterium ruminantium</name>
    <dbReference type="NCBI Taxonomy" id="42322"/>
    <lineage>
        <taxon>Bacteria</taxon>
        <taxon>Bacillati</taxon>
        <taxon>Bacillota</taxon>
        <taxon>Clostridia</taxon>
        <taxon>Eubacteriales</taxon>
        <taxon>Eubacteriaceae</taxon>
        <taxon>Eubacterium</taxon>
    </lineage>
</organism>
<sequence>MDRDTTTSLKRKISVIIAAHKEYRMPEDSLYLPLHVGAEGKTDENGNPLNLGYLKDNTGDNISAKNPMYCELTGLYWAWKNLDSDYIGLAHYRRHFCGKGSGKDQFDKVLRGKEVRFLIKKGYKVIVPRKRRYYIESLYSHYVHTYQAEELDKTREIIEEYCPEYLDSFDTVLEKTSGYMFNMMIMERSLLNDYCTWLFNILDMLVERVDSSNMSDFEKRYPGRISELIFNVWLDQKVKTGVISKDEIAELPFIYMEKVNKIKKGTAFLKAKFMHKGYDKSF</sequence>
<evidence type="ECO:0000259" key="1">
    <source>
        <dbReference type="Pfam" id="PF14393"/>
    </source>
</evidence>